<dbReference type="PIRSF" id="PIRSF000390">
    <property type="entry name" value="PLP_StrS"/>
    <property type="match status" value="1"/>
</dbReference>
<dbReference type="RefSeq" id="WP_208314247.1">
    <property type="nucleotide sequence ID" value="NZ_JAELYA010000004.1"/>
</dbReference>
<evidence type="ECO:0000313" key="4">
    <source>
        <dbReference type="EMBL" id="MBO3276229.1"/>
    </source>
</evidence>
<dbReference type="EMBL" id="JAELYA010000004">
    <property type="protein sequence ID" value="MBO3276229.1"/>
    <property type="molecule type" value="Genomic_DNA"/>
</dbReference>
<dbReference type="Proteomes" id="UP000669060">
    <property type="component" value="Unassembled WGS sequence"/>
</dbReference>
<evidence type="ECO:0000256" key="3">
    <source>
        <dbReference type="RuleBase" id="RU004508"/>
    </source>
</evidence>
<evidence type="ECO:0000256" key="2">
    <source>
        <dbReference type="ARBA" id="ARBA00037999"/>
    </source>
</evidence>
<keyword evidence="4" id="KW-0032">Aminotransferase</keyword>
<evidence type="ECO:0000256" key="1">
    <source>
        <dbReference type="ARBA" id="ARBA00022898"/>
    </source>
</evidence>
<dbReference type="CDD" id="cd00616">
    <property type="entry name" value="AHBA_syn"/>
    <property type="match status" value="1"/>
</dbReference>
<reference evidence="4 5" key="1">
    <citation type="submission" date="2020-12" db="EMBL/GenBank/DDBJ databases">
        <title>Pseudomonas schmalbachii sp. nov. isolated from millipede gut.</title>
        <authorList>
            <person name="Shelomi M."/>
        </authorList>
    </citation>
    <scope>NUCLEOTIDE SEQUENCE [LARGE SCALE GENOMIC DNA]</scope>
    <source>
        <strain evidence="4 5">Milli4</strain>
    </source>
</reference>
<keyword evidence="1 3" id="KW-0663">Pyridoxal phosphate</keyword>
<name>A0ABS3TRC8_9PSED</name>
<dbReference type="PANTHER" id="PTHR30244">
    <property type="entry name" value="TRANSAMINASE"/>
    <property type="match status" value="1"/>
</dbReference>
<proteinExistence type="inferred from homology"/>
<comment type="similarity">
    <text evidence="2 3">Belongs to the DegT/DnrJ/EryC1 family.</text>
</comment>
<dbReference type="PANTHER" id="PTHR30244:SF34">
    <property type="entry name" value="DTDP-4-AMINO-4,6-DIDEOXYGALACTOSE TRANSAMINASE"/>
    <property type="match status" value="1"/>
</dbReference>
<sequence length="360" mass="39663">MIPVYQPSLGGKEKEYVNQCLDTTWISSKGEFISRFENAFGEFIGAKHATTVNNGTVAIHLALEALGIRTGDEVIVPTLTYVASVNTIMQTGAMPVFVDSLEDTWQVDPADIRRKITPRTRAVMAVHLYGLPCDMDEITAICREHDLLLIEDCAEAFGTLYKGQHVGTFGDVATFSFFGNKTITTGEGGMVIAKDEAVFRRACHLKNQGVSSTREYWHDVLAFNYRMTNICAAIGLAQIERADTIIAKKRQIAQWYKDGLAGLPLKTHDEQPSTTHSFWMCSIAVDDPAARQPLRDHLKAAGIETRPVFYPSHTLPHCAAEGSFPTADSLASRGINLPSFPDLTEGQVSEICGEIKRFFA</sequence>
<dbReference type="Pfam" id="PF01041">
    <property type="entry name" value="DegT_DnrJ_EryC1"/>
    <property type="match status" value="1"/>
</dbReference>
<organism evidence="4 5">
    <name type="scientific">Pseudomonas schmalbachii</name>
    <dbReference type="NCBI Taxonomy" id="2816993"/>
    <lineage>
        <taxon>Bacteria</taxon>
        <taxon>Pseudomonadati</taxon>
        <taxon>Pseudomonadota</taxon>
        <taxon>Gammaproteobacteria</taxon>
        <taxon>Pseudomonadales</taxon>
        <taxon>Pseudomonadaceae</taxon>
        <taxon>Pseudomonas</taxon>
    </lineage>
</organism>
<comment type="caution">
    <text evidence="4">The sequence shown here is derived from an EMBL/GenBank/DDBJ whole genome shotgun (WGS) entry which is preliminary data.</text>
</comment>
<accession>A0ABS3TRC8</accession>
<dbReference type="InterPro" id="IPR015424">
    <property type="entry name" value="PyrdxlP-dep_Trfase"/>
</dbReference>
<evidence type="ECO:0000313" key="5">
    <source>
        <dbReference type="Proteomes" id="UP000669060"/>
    </source>
</evidence>
<dbReference type="GO" id="GO:0008483">
    <property type="term" value="F:transaminase activity"/>
    <property type="evidence" value="ECO:0007669"/>
    <property type="project" value="UniProtKB-KW"/>
</dbReference>
<protein>
    <submittedName>
        <fullName evidence="4">DegT/DnrJ/EryC1/StrS family aminotransferase</fullName>
    </submittedName>
</protein>
<dbReference type="Gene3D" id="3.90.1150.10">
    <property type="entry name" value="Aspartate Aminotransferase, domain 1"/>
    <property type="match status" value="1"/>
</dbReference>
<dbReference type="SUPFAM" id="SSF53383">
    <property type="entry name" value="PLP-dependent transferases"/>
    <property type="match status" value="1"/>
</dbReference>
<dbReference type="InterPro" id="IPR000653">
    <property type="entry name" value="DegT/StrS_aminotransferase"/>
</dbReference>
<dbReference type="InterPro" id="IPR015421">
    <property type="entry name" value="PyrdxlP-dep_Trfase_major"/>
</dbReference>
<keyword evidence="5" id="KW-1185">Reference proteome</keyword>
<dbReference type="Gene3D" id="3.40.640.10">
    <property type="entry name" value="Type I PLP-dependent aspartate aminotransferase-like (Major domain)"/>
    <property type="match status" value="1"/>
</dbReference>
<dbReference type="InterPro" id="IPR015422">
    <property type="entry name" value="PyrdxlP-dep_Trfase_small"/>
</dbReference>
<gene>
    <name evidence="4" type="ORF">JFY56_13410</name>
</gene>
<keyword evidence="4" id="KW-0808">Transferase</keyword>